<dbReference type="KEGG" id="mmob:F6R98_02130"/>
<gene>
    <name evidence="6" type="ORF">F6R98_02130</name>
</gene>
<dbReference type="Gene3D" id="1.10.10.10">
    <property type="entry name" value="Winged helix-like DNA-binding domain superfamily/Winged helix DNA-binding domain"/>
    <property type="match status" value="1"/>
</dbReference>
<evidence type="ECO:0000256" key="4">
    <source>
        <dbReference type="ARBA" id="ARBA00023163"/>
    </source>
</evidence>
<dbReference type="PANTHER" id="PTHR30118:SF6">
    <property type="entry name" value="HTH-TYPE TRANSCRIPTIONAL REGULATOR LEUO"/>
    <property type="match status" value="1"/>
</dbReference>
<dbReference type="InterPro" id="IPR050389">
    <property type="entry name" value="LysR-type_TF"/>
</dbReference>
<feature type="domain" description="HTH lysR-type" evidence="5">
    <location>
        <begin position="6"/>
        <end position="63"/>
    </location>
</feature>
<dbReference type="InterPro" id="IPR036390">
    <property type="entry name" value="WH_DNA-bd_sf"/>
</dbReference>
<dbReference type="GO" id="GO:0003700">
    <property type="term" value="F:DNA-binding transcription factor activity"/>
    <property type="evidence" value="ECO:0007669"/>
    <property type="project" value="InterPro"/>
</dbReference>
<evidence type="ECO:0000256" key="3">
    <source>
        <dbReference type="ARBA" id="ARBA00023125"/>
    </source>
</evidence>
<dbReference type="RefSeq" id="WP_153247552.1">
    <property type="nucleotide sequence ID" value="NZ_CP044205.1"/>
</dbReference>
<evidence type="ECO:0000256" key="2">
    <source>
        <dbReference type="ARBA" id="ARBA00023015"/>
    </source>
</evidence>
<evidence type="ECO:0000256" key="1">
    <source>
        <dbReference type="ARBA" id="ARBA00009437"/>
    </source>
</evidence>
<dbReference type="PANTHER" id="PTHR30118">
    <property type="entry name" value="HTH-TYPE TRANSCRIPTIONAL REGULATOR LEUO-RELATED"/>
    <property type="match status" value="1"/>
</dbReference>
<dbReference type="OrthoDB" id="8720143at2"/>
<dbReference type="InParanoid" id="A0A5Q0BDG6"/>
<sequence>MNLRGIDLNLLTIFEATFEECNQTKTCDRLGMTQSAISNALNRLKQITNDPLFTVRGKGLRPTARAIELYDQVHSALELVRSGLKDVLDFTPQESTRMFSLATSFGDG</sequence>
<reference evidence="6 7" key="1">
    <citation type="submission" date="2019-09" db="EMBL/GenBank/DDBJ databases">
        <title>Ecophysiology of the spiral-shaped methanotroph Methylospira mobilis as revealed by the complete genome sequence.</title>
        <authorList>
            <person name="Oshkin I.Y."/>
            <person name="Dedysh S.N."/>
            <person name="Miroshnikov K."/>
            <person name="Danilova O.V."/>
            <person name="Hakobyan A."/>
            <person name="Liesack W."/>
        </authorList>
    </citation>
    <scope>NUCLEOTIDE SEQUENCE [LARGE SCALE GENOMIC DNA]</scope>
    <source>
        <strain evidence="6 7">Shm1</strain>
    </source>
</reference>
<evidence type="ECO:0000259" key="5">
    <source>
        <dbReference type="PROSITE" id="PS50931"/>
    </source>
</evidence>
<evidence type="ECO:0000313" key="7">
    <source>
        <dbReference type="Proteomes" id="UP000325755"/>
    </source>
</evidence>
<name>A0A5Q0BDG6_9GAMM</name>
<proteinExistence type="inferred from homology"/>
<accession>A0A5Q0BDG6</accession>
<evidence type="ECO:0000313" key="6">
    <source>
        <dbReference type="EMBL" id="QFY41569.1"/>
    </source>
</evidence>
<keyword evidence="7" id="KW-1185">Reference proteome</keyword>
<dbReference type="Pfam" id="PF00126">
    <property type="entry name" value="HTH_1"/>
    <property type="match status" value="1"/>
</dbReference>
<organism evidence="6 7">
    <name type="scientific">Candidatus Methylospira mobilis</name>
    <dbReference type="NCBI Taxonomy" id="1808979"/>
    <lineage>
        <taxon>Bacteria</taxon>
        <taxon>Pseudomonadati</taxon>
        <taxon>Pseudomonadota</taxon>
        <taxon>Gammaproteobacteria</taxon>
        <taxon>Methylococcales</taxon>
        <taxon>Methylococcaceae</taxon>
        <taxon>Candidatus Methylospira</taxon>
    </lineage>
</organism>
<keyword evidence="2" id="KW-0805">Transcription regulation</keyword>
<dbReference type="PROSITE" id="PS50931">
    <property type="entry name" value="HTH_LYSR"/>
    <property type="match status" value="1"/>
</dbReference>
<dbReference type="AlphaFoldDB" id="A0A5Q0BDG6"/>
<dbReference type="GO" id="GO:0003677">
    <property type="term" value="F:DNA binding"/>
    <property type="evidence" value="ECO:0007669"/>
    <property type="project" value="UniProtKB-KW"/>
</dbReference>
<protein>
    <submittedName>
        <fullName evidence="6">LysR family transcriptional regulator</fullName>
    </submittedName>
</protein>
<dbReference type="InterPro" id="IPR000847">
    <property type="entry name" value="LysR_HTH_N"/>
</dbReference>
<comment type="similarity">
    <text evidence="1">Belongs to the LysR transcriptional regulatory family.</text>
</comment>
<dbReference type="EMBL" id="CP044205">
    <property type="protein sequence ID" value="QFY41569.1"/>
    <property type="molecule type" value="Genomic_DNA"/>
</dbReference>
<keyword evidence="3" id="KW-0238">DNA-binding</keyword>
<dbReference type="Proteomes" id="UP000325755">
    <property type="component" value="Chromosome"/>
</dbReference>
<dbReference type="SUPFAM" id="SSF46785">
    <property type="entry name" value="Winged helix' DNA-binding domain"/>
    <property type="match status" value="1"/>
</dbReference>
<keyword evidence="4" id="KW-0804">Transcription</keyword>
<dbReference type="InterPro" id="IPR036388">
    <property type="entry name" value="WH-like_DNA-bd_sf"/>
</dbReference>